<evidence type="ECO:0000313" key="2">
    <source>
        <dbReference type="EMBL" id="KAF4435373.1"/>
    </source>
</evidence>
<keyword evidence="3" id="KW-1185">Reference proteome</keyword>
<feature type="domain" description="2EXR" evidence="1">
    <location>
        <begin position="4"/>
        <end position="114"/>
    </location>
</feature>
<organism evidence="2 3">
    <name type="scientific">Fusarium austroafricanum</name>
    <dbReference type="NCBI Taxonomy" id="2364996"/>
    <lineage>
        <taxon>Eukaryota</taxon>
        <taxon>Fungi</taxon>
        <taxon>Dikarya</taxon>
        <taxon>Ascomycota</taxon>
        <taxon>Pezizomycotina</taxon>
        <taxon>Sordariomycetes</taxon>
        <taxon>Hypocreomycetidae</taxon>
        <taxon>Hypocreales</taxon>
        <taxon>Nectriaceae</taxon>
        <taxon>Fusarium</taxon>
        <taxon>Fusarium concolor species complex</taxon>
    </lineage>
</organism>
<sequence>MKTFHRFTDLPPEIRALIFLFATPPRLVFVKVKLELSRREPQTTFERVRHFFGQYDNRVDGVKRSYFSSNTTIPALLHTCYESRAMLMSQGYQLTFGSPSTEPRIWFNYDRDVLKPCLAQRHIEGIGNPWRVAQLEPGDMKRVRKLVWHYSSSLISRGLPQHPSLYRIVPWKTLEGFENLEELFLASWVWVCVDIKDYDAQHLLKCINLQPYTILRSFTPVPGLADLDTFDTRRAALEFRNSQVSSEKVDLDWKPPRVTAVHVADKFNAQGLLNMEPISFERFLEIKDSF</sequence>
<accession>A0A8H4JQR6</accession>
<dbReference type="Pfam" id="PF20150">
    <property type="entry name" value="2EXR"/>
    <property type="match status" value="1"/>
</dbReference>
<evidence type="ECO:0000313" key="3">
    <source>
        <dbReference type="Proteomes" id="UP000605986"/>
    </source>
</evidence>
<dbReference type="AlphaFoldDB" id="A0A8H4JQR6"/>
<evidence type="ECO:0000259" key="1">
    <source>
        <dbReference type="Pfam" id="PF20150"/>
    </source>
</evidence>
<dbReference type="PANTHER" id="PTHR35910">
    <property type="entry name" value="2EXR DOMAIN-CONTAINING PROTEIN"/>
    <property type="match status" value="1"/>
</dbReference>
<dbReference type="EMBL" id="JAADJG010000856">
    <property type="protein sequence ID" value="KAF4435373.1"/>
    <property type="molecule type" value="Genomic_DNA"/>
</dbReference>
<dbReference type="InterPro" id="IPR045518">
    <property type="entry name" value="2EXR"/>
</dbReference>
<name>A0A8H4JQR6_9HYPO</name>
<protein>
    <recommendedName>
        <fullName evidence="1">2EXR domain-containing protein</fullName>
    </recommendedName>
</protein>
<dbReference type="PANTHER" id="PTHR35910:SF6">
    <property type="entry name" value="2EXR DOMAIN-CONTAINING PROTEIN"/>
    <property type="match status" value="1"/>
</dbReference>
<comment type="caution">
    <text evidence="2">The sequence shown here is derived from an EMBL/GenBank/DDBJ whole genome shotgun (WGS) entry which is preliminary data.</text>
</comment>
<gene>
    <name evidence="2" type="ORF">F53441_13526</name>
</gene>
<dbReference type="Proteomes" id="UP000605986">
    <property type="component" value="Unassembled WGS sequence"/>
</dbReference>
<dbReference type="OrthoDB" id="3513892at2759"/>
<proteinExistence type="predicted"/>
<reference evidence="2" key="1">
    <citation type="submission" date="2020-01" db="EMBL/GenBank/DDBJ databases">
        <title>Identification and distribution of gene clusters putatively required for synthesis of sphingolipid metabolism inhibitors in phylogenetically diverse species of the filamentous fungus Fusarium.</title>
        <authorList>
            <person name="Kim H.-S."/>
            <person name="Busman M."/>
            <person name="Brown D.W."/>
            <person name="Divon H."/>
            <person name="Uhlig S."/>
            <person name="Proctor R.H."/>
        </authorList>
    </citation>
    <scope>NUCLEOTIDE SEQUENCE</scope>
    <source>
        <strain evidence="2">NRRL 53441</strain>
    </source>
</reference>